<dbReference type="EMBL" id="CU466930">
    <property type="protein sequence ID" value="CAO81183.1"/>
    <property type="molecule type" value="Genomic_DNA"/>
</dbReference>
<feature type="binding site" evidence="7">
    <location>
        <position position="88"/>
    </location>
    <ligand>
        <name>S-adenosyl-L-methionine</name>
        <dbReference type="ChEBI" id="CHEBI:59789"/>
    </ligand>
</feature>
<name>B0VIP2_CLOAI</name>
<feature type="binding site" evidence="7">
    <location>
        <position position="230"/>
    </location>
    <ligand>
        <name>S-adenosyl-L-methionine</name>
        <dbReference type="ChEBI" id="CHEBI:59789"/>
    </ligand>
</feature>
<dbReference type="KEGG" id="caci:CLOAM1327"/>
<sequence length="325" mass="38250">MEDQILSEVNLKEYMPTTQMKLFNFDAKPFLKWAGGKGQLIPELVDRLPDKFKKSMHIPVYIEPFIGGGAFFFYLQSCFQIDKSFIIDINRDLIITYQVIKYAVENLIALLSELDNKYNNASQTERTTLYYDIRKKFNYSKKHLDTTYNELWIRHSAYMIFLNRTCFNGLYRENKNGEFNVPHGRYDKPSICQAENLWDANKALSNTKILQGDFSLAANYVEENTLIYYDPPYRPLTKTSNFNSYAKEGFADKDQIRLANFFQEMDRPDVYQILSNSDPRVTNPKDDFFDNLYKEYKISRIQAKRMINSDAEKRGNITEILVTNY</sequence>
<dbReference type="Gene3D" id="3.40.50.150">
    <property type="entry name" value="Vaccinia Virus protein VP39"/>
    <property type="match status" value="1"/>
</dbReference>
<evidence type="ECO:0000256" key="5">
    <source>
        <dbReference type="ARBA" id="ARBA00022691"/>
    </source>
</evidence>
<dbReference type="InterPro" id="IPR012327">
    <property type="entry name" value="MeTrfase_D12"/>
</dbReference>
<feature type="binding site" evidence="7">
    <location>
        <position position="37"/>
    </location>
    <ligand>
        <name>S-adenosyl-L-methionine</name>
        <dbReference type="ChEBI" id="CHEBI:59789"/>
    </ligand>
</feature>
<dbReference type="GO" id="GO:0043565">
    <property type="term" value="F:sequence-specific DNA binding"/>
    <property type="evidence" value="ECO:0007669"/>
    <property type="project" value="TreeGrafter"/>
</dbReference>
<dbReference type="PANTHER" id="PTHR30481:SF3">
    <property type="entry name" value="DNA ADENINE METHYLASE"/>
    <property type="match status" value="1"/>
</dbReference>
<dbReference type="GO" id="GO:0032259">
    <property type="term" value="P:methylation"/>
    <property type="evidence" value="ECO:0007669"/>
    <property type="project" value="UniProtKB-KW"/>
</dbReference>
<proteinExistence type="inferred from homology"/>
<dbReference type="OrthoDB" id="9805629at2"/>
<dbReference type="SUPFAM" id="SSF53335">
    <property type="entry name" value="S-adenosyl-L-methionine-dependent methyltransferases"/>
    <property type="match status" value="1"/>
</dbReference>
<evidence type="ECO:0000256" key="2">
    <source>
        <dbReference type="ARBA" id="ARBA00011900"/>
    </source>
</evidence>
<dbReference type="HOGENOM" id="CLU_063430_0_0_0"/>
<dbReference type="NCBIfam" id="TIGR00571">
    <property type="entry name" value="dam"/>
    <property type="match status" value="1"/>
</dbReference>
<dbReference type="InterPro" id="IPR023095">
    <property type="entry name" value="Ade_MeTrfase_dom_2"/>
</dbReference>
<dbReference type="PIRSF" id="PIRSF000398">
    <property type="entry name" value="M_m6A_EcoRV"/>
    <property type="match status" value="1"/>
</dbReference>
<dbReference type="Proteomes" id="UP000002019">
    <property type="component" value="Chromosome"/>
</dbReference>
<dbReference type="GO" id="GO:1904047">
    <property type="term" value="F:S-adenosyl-L-methionine binding"/>
    <property type="evidence" value="ECO:0007669"/>
    <property type="project" value="TreeGrafter"/>
</dbReference>
<accession>B0VIP2</accession>
<keyword evidence="4 8" id="KW-0808">Transferase</keyword>
<dbReference type="AlphaFoldDB" id="B0VIP2"/>
<comment type="catalytic activity">
    <reaction evidence="6">
        <text>a 2'-deoxyadenosine in DNA + S-adenosyl-L-methionine = an N(6)-methyl-2'-deoxyadenosine in DNA + S-adenosyl-L-homocysteine + H(+)</text>
        <dbReference type="Rhea" id="RHEA:15197"/>
        <dbReference type="Rhea" id="RHEA-COMP:12418"/>
        <dbReference type="Rhea" id="RHEA-COMP:12419"/>
        <dbReference type="ChEBI" id="CHEBI:15378"/>
        <dbReference type="ChEBI" id="CHEBI:57856"/>
        <dbReference type="ChEBI" id="CHEBI:59789"/>
        <dbReference type="ChEBI" id="CHEBI:90615"/>
        <dbReference type="ChEBI" id="CHEBI:90616"/>
        <dbReference type="EC" id="2.1.1.72"/>
    </reaction>
</comment>
<evidence type="ECO:0000256" key="3">
    <source>
        <dbReference type="ARBA" id="ARBA00022603"/>
    </source>
</evidence>
<evidence type="ECO:0000256" key="4">
    <source>
        <dbReference type="ARBA" id="ARBA00022679"/>
    </source>
</evidence>
<dbReference type="REBASE" id="20286">
    <property type="entry name" value="M1.CacGORF1327P"/>
</dbReference>
<evidence type="ECO:0000256" key="1">
    <source>
        <dbReference type="ARBA" id="ARBA00006594"/>
    </source>
</evidence>
<reference evidence="8 9" key="1">
    <citation type="journal article" date="2008" name="J. Bacteriol.">
        <title>'Candidatus Cloacamonas acidaminovorans': genome sequence reconstruction provides a first glimpse of a new bacterial division.</title>
        <authorList>
            <person name="Pelletier E."/>
            <person name="Kreimeyer A."/>
            <person name="Bocs S."/>
            <person name="Rouy Z."/>
            <person name="Gyapay G."/>
            <person name="Chouari R."/>
            <person name="Riviere D."/>
            <person name="Ganesan A."/>
            <person name="Daegelen P."/>
            <person name="Sghir A."/>
            <person name="Cohen G.N."/>
            <person name="Medigue C."/>
            <person name="Weissenbach J."/>
            <person name="Le Paslier D."/>
        </authorList>
    </citation>
    <scope>NUCLEOTIDE SEQUENCE [LARGE SCALE GENOMIC DNA]</scope>
    <source>
        <strain evidence="9">Evry</strain>
    </source>
</reference>
<dbReference type="RefSeq" id="WP_015425041.1">
    <property type="nucleotide sequence ID" value="NC_020449.1"/>
</dbReference>
<dbReference type="PANTHER" id="PTHR30481">
    <property type="entry name" value="DNA ADENINE METHYLASE"/>
    <property type="match status" value="1"/>
</dbReference>
<keyword evidence="3 8" id="KW-0489">Methyltransferase</keyword>
<dbReference type="STRING" id="459349.CLOAM1327"/>
<dbReference type="InterPro" id="IPR012263">
    <property type="entry name" value="M_m6A_EcoRV"/>
</dbReference>
<gene>
    <name evidence="8" type="ordered locus">CLOAM1327</name>
</gene>
<keyword evidence="9" id="KW-1185">Reference proteome</keyword>
<evidence type="ECO:0000313" key="8">
    <source>
        <dbReference type="EMBL" id="CAO81183.1"/>
    </source>
</evidence>
<protein>
    <recommendedName>
        <fullName evidence="2">site-specific DNA-methyltransferase (adenine-specific)</fullName>
        <ecNumber evidence="2">2.1.1.72</ecNumber>
    </recommendedName>
</protein>
<dbReference type="eggNOG" id="COG0338">
    <property type="taxonomic scope" value="Bacteria"/>
</dbReference>
<dbReference type="EC" id="2.1.1.72" evidence="2"/>
<dbReference type="GO" id="GO:0009007">
    <property type="term" value="F:site-specific DNA-methyltransferase (adenine-specific) activity"/>
    <property type="evidence" value="ECO:0007669"/>
    <property type="project" value="UniProtKB-EC"/>
</dbReference>
<dbReference type="InterPro" id="IPR029063">
    <property type="entry name" value="SAM-dependent_MTases_sf"/>
</dbReference>
<organism evidence="8 9">
    <name type="scientific">Cloacimonas acidaminovorans (strain Evry)</name>
    <dbReference type="NCBI Taxonomy" id="459349"/>
    <lineage>
        <taxon>Bacteria</taxon>
        <taxon>Pseudomonadati</taxon>
        <taxon>Candidatus Cloacimonadota</taxon>
        <taxon>Candidatus Cloacimonadia</taxon>
        <taxon>Candidatus Cloacimonadales</taxon>
        <taxon>Candidatus Cloacimonadaceae</taxon>
        <taxon>Candidatus Cloacimonas</taxon>
    </lineage>
</organism>
<evidence type="ECO:0000256" key="6">
    <source>
        <dbReference type="ARBA" id="ARBA00047942"/>
    </source>
</evidence>
<dbReference type="PRINTS" id="PR00505">
    <property type="entry name" value="D12N6MTFRASE"/>
</dbReference>
<dbReference type="Gene3D" id="1.10.1020.10">
    <property type="entry name" value="Adenine-specific Methyltransferase, Domain 2"/>
    <property type="match status" value="1"/>
</dbReference>
<evidence type="ECO:0000256" key="7">
    <source>
        <dbReference type="PIRSR" id="PIRSR000398-1"/>
    </source>
</evidence>
<evidence type="ECO:0000313" key="9">
    <source>
        <dbReference type="Proteomes" id="UP000002019"/>
    </source>
</evidence>
<keyword evidence="5" id="KW-0949">S-adenosyl-L-methionine</keyword>
<comment type="similarity">
    <text evidence="1">Belongs to the N(4)/N(6)-methyltransferase family.</text>
</comment>
<dbReference type="Pfam" id="PF02086">
    <property type="entry name" value="MethyltransfD12"/>
    <property type="match status" value="1"/>
</dbReference>
<dbReference type="GO" id="GO:0006298">
    <property type="term" value="P:mismatch repair"/>
    <property type="evidence" value="ECO:0007669"/>
    <property type="project" value="TreeGrafter"/>
</dbReference>
<dbReference type="GO" id="GO:0009307">
    <property type="term" value="P:DNA restriction-modification system"/>
    <property type="evidence" value="ECO:0007669"/>
    <property type="project" value="InterPro"/>
</dbReference>
<feature type="binding site" evidence="7">
    <location>
        <position position="33"/>
    </location>
    <ligand>
        <name>S-adenosyl-L-methionine</name>
        <dbReference type="ChEBI" id="CHEBI:59789"/>
    </ligand>
</feature>